<dbReference type="Proteomes" id="UP000504632">
    <property type="component" value="Chromosome 5"/>
</dbReference>
<evidence type="ECO:0000313" key="4">
    <source>
        <dbReference type="RefSeq" id="XP_030630673.1"/>
    </source>
</evidence>
<dbReference type="RefSeq" id="XP_030630673.1">
    <property type="nucleotide sequence ID" value="XM_030774813.1"/>
</dbReference>
<dbReference type="Pfam" id="PF14977">
    <property type="entry name" value="FAM194"/>
    <property type="match status" value="1"/>
</dbReference>
<dbReference type="OrthoDB" id="527209at2759"/>
<feature type="domain" description="FAM194 C-terminal" evidence="2">
    <location>
        <begin position="195"/>
        <end position="386"/>
    </location>
</feature>
<dbReference type="PANTHER" id="PTHR23093">
    <property type="entry name" value="SIMILAR TO CHROMOSOME 3 OPEN READING FRAME 20"/>
    <property type="match status" value="1"/>
</dbReference>
<name>A0A6J2VFT4_CHACN</name>
<dbReference type="AlphaFoldDB" id="A0A6J2VFT4"/>
<gene>
    <name evidence="4" type="primary">LOC115812329</name>
</gene>
<proteinExistence type="predicted"/>
<keyword evidence="3" id="KW-1185">Reference proteome</keyword>
<reference evidence="4" key="1">
    <citation type="submission" date="2025-08" db="UniProtKB">
        <authorList>
            <consortium name="RefSeq"/>
        </authorList>
    </citation>
    <scope>IDENTIFICATION</scope>
</reference>
<evidence type="ECO:0000313" key="3">
    <source>
        <dbReference type="Proteomes" id="UP000504632"/>
    </source>
</evidence>
<sequence>MEDQFQAHQAEAAIQTRVEEADLNSLESPGSLSQGLPGVLRYKRESQESAVNPKVFKTQDFCCSQYQRMLETVAQEKRQALEGSIREPTQSNNSFAGKEEELSNTEGRQQQRQIERYYEESRETHRTALSAETNPRHAVTINFQLSGCGSREDIWFVKQDSGIEEDHGKCMEDDLTESGPFEFRMSNLKDSPCLLEKHYPGGNKFLTVFPDGSGQVLYPSGQLAVILLTSGKKRVCIVQDENNPKQPIRALFQSSGQTTCYHGNGTIWLSMDIWGGQCLDENGARTKRWSWSDHAQTPTPLRPIFLSLNKRVGVRVLGQGHVFVSFLALGQQVRLSVGSCLKPVHLPTPSHVSPISKEELFVLAGRVRARLALLRLQWCNRFPSSRKALRAGPPAFLLSAAQRLLSLSDHLPIDEQDRKYIHTCLQGCFSQ</sequence>
<dbReference type="GeneID" id="115812329"/>
<dbReference type="InterPro" id="IPR029281">
    <property type="entry name" value="FAM194_C"/>
</dbReference>
<dbReference type="PANTHER" id="PTHR23093:SF18">
    <property type="entry name" value="GLUTAMATE RICH 6"/>
    <property type="match status" value="1"/>
</dbReference>
<dbReference type="InParanoid" id="A0A6J2VFT4"/>
<accession>A0A6J2VFT4</accession>
<evidence type="ECO:0000259" key="2">
    <source>
        <dbReference type="Pfam" id="PF14977"/>
    </source>
</evidence>
<evidence type="ECO:0000256" key="1">
    <source>
        <dbReference type="SAM" id="MobiDB-lite"/>
    </source>
</evidence>
<organism evidence="3 4">
    <name type="scientific">Chanos chanos</name>
    <name type="common">Milkfish</name>
    <name type="synonym">Mugil chanos</name>
    <dbReference type="NCBI Taxonomy" id="29144"/>
    <lineage>
        <taxon>Eukaryota</taxon>
        <taxon>Metazoa</taxon>
        <taxon>Chordata</taxon>
        <taxon>Craniata</taxon>
        <taxon>Vertebrata</taxon>
        <taxon>Euteleostomi</taxon>
        <taxon>Actinopterygii</taxon>
        <taxon>Neopterygii</taxon>
        <taxon>Teleostei</taxon>
        <taxon>Ostariophysi</taxon>
        <taxon>Gonorynchiformes</taxon>
        <taxon>Chanidae</taxon>
        <taxon>Chanos</taxon>
    </lineage>
</organism>
<protein>
    <submittedName>
        <fullName evidence="4">Glutamate-rich protein 6</fullName>
    </submittedName>
</protein>
<feature type="region of interest" description="Disordered" evidence="1">
    <location>
        <begin position="79"/>
        <end position="112"/>
    </location>
</feature>